<evidence type="ECO:0008006" key="9">
    <source>
        <dbReference type="Google" id="ProtNLM"/>
    </source>
</evidence>
<evidence type="ECO:0000256" key="4">
    <source>
        <dbReference type="ARBA" id="ARBA00022857"/>
    </source>
</evidence>
<gene>
    <name evidence="7" type="ORF">B0T22DRAFT_372585</name>
</gene>
<name>A0AAE0XFA0_9PEZI</name>
<evidence type="ECO:0000256" key="3">
    <source>
        <dbReference type="ARBA" id="ARBA00022827"/>
    </source>
</evidence>
<sequence length="555" mass="60549">MGSCTTPPPEPAPASPFGRGRNVAVIGAGISGVCAAAHLLKQGLSVTVFERSTIPGGVWHYDERPSEDPPYPNQIPSLGDYRVSKKGEFAAATDASPPSPRSEKGETLSQAVNGDNTSKATDPEVGFSPPGPCYAGLQTNVPTSLMFSSLDPWPEGTAFYERQQNVERYIQTIAKNHGVESVTLFRTRVDDVRKTDDGTKWEVRSVTFDNDGPGGVQLVERFSLFDLVVVASGHYNMPRIPDIEGLKEWKAAFPDRVIHSKQYRDPQKYRDQNLLVIGAGVSSVDICRELDGVANKSYQSVRGGSFDLPASLLPKNATRVTEVVRFTLPEGYSPEQRPGPGQPVPGTAVLKDGRVLDDIHQLVLGTGYITSYPFLPQLHSDTAPITSASDDILVTSDGEMAHNLHKDIFFINDPTLAFVGVPYYVATFSCFDYQAQVVARVFAGKVRIPPAEEMRKEYETRVKAKGLGRNFHSLAGDGGEIVYVKDLAEWVNRDVEALGDEPMASHSEDWVREALEMKKKMKALFEGFKDSGHVVTTVALRDGESSGETPDGRVS</sequence>
<comment type="similarity">
    <text evidence="1">Belongs to the FMO family.</text>
</comment>
<dbReference type="Gene3D" id="3.50.50.60">
    <property type="entry name" value="FAD/NAD(P)-binding domain"/>
    <property type="match status" value="2"/>
</dbReference>
<dbReference type="Pfam" id="PF00743">
    <property type="entry name" value="FMO-like"/>
    <property type="match status" value="2"/>
</dbReference>
<evidence type="ECO:0000313" key="7">
    <source>
        <dbReference type="EMBL" id="KAK3692002.1"/>
    </source>
</evidence>
<evidence type="ECO:0000256" key="2">
    <source>
        <dbReference type="ARBA" id="ARBA00022630"/>
    </source>
</evidence>
<dbReference type="InterPro" id="IPR020946">
    <property type="entry name" value="Flavin_mOase-like"/>
</dbReference>
<reference evidence="7" key="2">
    <citation type="submission" date="2023-06" db="EMBL/GenBank/DDBJ databases">
        <authorList>
            <consortium name="Lawrence Berkeley National Laboratory"/>
            <person name="Haridas S."/>
            <person name="Hensen N."/>
            <person name="Bonometti L."/>
            <person name="Westerberg I."/>
            <person name="Brannstrom I.O."/>
            <person name="Guillou S."/>
            <person name="Cros-Aarteil S."/>
            <person name="Calhoun S."/>
            <person name="Kuo A."/>
            <person name="Mondo S."/>
            <person name="Pangilinan J."/>
            <person name="Riley R."/>
            <person name="Labutti K."/>
            <person name="Andreopoulos B."/>
            <person name="Lipzen A."/>
            <person name="Chen C."/>
            <person name="Yanf M."/>
            <person name="Daum C."/>
            <person name="Ng V."/>
            <person name="Clum A."/>
            <person name="Steindorff A."/>
            <person name="Ohm R."/>
            <person name="Martin F."/>
            <person name="Silar P."/>
            <person name="Natvig D."/>
            <person name="Lalanne C."/>
            <person name="Gautier V."/>
            <person name="Ament-Velasquez S.L."/>
            <person name="Kruys A."/>
            <person name="Hutchinson M.I."/>
            <person name="Powell A.J."/>
            <person name="Barry K."/>
            <person name="Miller A.N."/>
            <person name="Grigoriev I.V."/>
            <person name="Debuchy R."/>
            <person name="Gladieux P."/>
            <person name="Thoren M.H."/>
            <person name="Johannesson H."/>
        </authorList>
    </citation>
    <scope>NUCLEOTIDE SEQUENCE</scope>
    <source>
        <strain evidence="7">CBS 314.62</strain>
    </source>
</reference>
<keyword evidence="4" id="KW-0521">NADP</keyword>
<comment type="caution">
    <text evidence="7">The sequence shown here is derived from an EMBL/GenBank/DDBJ whole genome shotgun (WGS) entry which is preliminary data.</text>
</comment>
<dbReference type="GO" id="GO:0004499">
    <property type="term" value="F:N,N-dimethylaniline monooxygenase activity"/>
    <property type="evidence" value="ECO:0007669"/>
    <property type="project" value="InterPro"/>
</dbReference>
<dbReference type="InterPro" id="IPR050346">
    <property type="entry name" value="FMO-like"/>
</dbReference>
<dbReference type="EMBL" id="JAULSO010000001">
    <property type="protein sequence ID" value="KAK3692002.1"/>
    <property type="molecule type" value="Genomic_DNA"/>
</dbReference>
<evidence type="ECO:0000256" key="5">
    <source>
        <dbReference type="ARBA" id="ARBA00023002"/>
    </source>
</evidence>
<keyword evidence="5" id="KW-0560">Oxidoreductase</keyword>
<dbReference type="Proteomes" id="UP001270362">
    <property type="component" value="Unassembled WGS sequence"/>
</dbReference>
<keyword evidence="3" id="KW-0274">FAD</keyword>
<dbReference type="SUPFAM" id="SSF51905">
    <property type="entry name" value="FAD/NAD(P)-binding domain"/>
    <property type="match status" value="2"/>
</dbReference>
<dbReference type="PIRSF" id="PIRSF000332">
    <property type="entry name" value="FMO"/>
    <property type="match status" value="1"/>
</dbReference>
<protein>
    <recommendedName>
        <fullName evidence="9">Monooxygenase</fullName>
    </recommendedName>
</protein>
<dbReference type="PRINTS" id="PR00419">
    <property type="entry name" value="ADXRDTASE"/>
</dbReference>
<dbReference type="InterPro" id="IPR036188">
    <property type="entry name" value="FAD/NAD-bd_sf"/>
</dbReference>
<proteinExistence type="inferred from homology"/>
<feature type="region of interest" description="Disordered" evidence="6">
    <location>
        <begin position="88"/>
        <end position="132"/>
    </location>
</feature>
<keyword evidence="8" id="KW-1185">Reference proteome</keyword>
<dbReference type="GO" id="GO:0050660">
    <property type="term" value="F:flavin adenine dinucleotide binding"/>
    <property type="evidence" value="ECO:0007669"/>
    <property type="project" value="InterPro"/>
</dbReference>
<keyword evidence="2" id="KW-0285">Flavoprotein</keyword>
<reference evidence="7" key="1">
    <citation type="journal article" date="2023" name="Mol. Phylogenet. Evol.">
        <title>Genome-scale phylogeny and comparative genomics of the fungal order Sordariales.</title>
        <authorList>
            <person name="Hensen N."/>
            <person name="Bonometti L."/>
            <person name="Westerberg I."/>
            <person name="Brannstrom I.O."/>
            <person name="Guillou S."/>
            <person name="Cros-Aarteil S."/>
            <person name="Calhoun S."/>
            <person name="Haridas S."/>
            <person name="Kuo A."/>
            <person name="Mondo S."/>
            <person name="Pangilinan J."/>
            <person name="Riley R."/>
            <person name="LaButti K."/>
            <person name="Andreopoulos B."/>
            <person name="Lipzen A."/>
            <person name="Chen C."/>
            <person name="Yan M."/>
            <person name="Daum C."/>
            <person name="Ng V."/>
            <person name="Clum A."/>
            <person name="Steindorff A."/>
            <person name="Ohm R.A."/>
            <person name="Martin F."/>
            <person name="Silar P."/>
            <person name="Natvig D.O."/>
            <person name="Lalanne C."/>
            <person name="Gautier V."/>
            <person name="Ament-Velasquez S.L."/>
            <person name="Kruys A."/>
            <person name="Hutchinson M.I."/>
            <person name="Powell A.J."/>
            <person name="Barry K."/>
            <person name="Miller A.N."/>
            <person name="Grigoriev I.V."/>
            <person name="Debuchy R."/>
            <person name="Gladieux P."/>
            <person name="Hiltunen Thoren M."/>
            <person name="Johannesson H."/>
        </authorList>
    </citation>
    <scope>NUCLEOTIDE SEQUENCE</scope>
    <source>
        <strain evidence="7">CBS 314.62</strain>
    </source>
</reference>
<evidence type="ECO:0000256" key="1">
    <source>
        <dbReference type="ARBA" id="ARBA00009183"/>
    </source>
</evidence>
<dbReference type="AlphaFoldDB" id="A0AAE0XFA0"/>
<accession>A0AAE0XFA0</accession>
<dbReference type="PANTHER" id="PTHR23023">
    <property type="entry name" value="DIMETHYLANILINE MONOOXYGENASE"/>
    <property type="match status" value="1"/>
</dbReference>
<dbReference type="GO" id="GO:0050661">
    <property type="term" value="F:NADP binding"/>
    <property type="evidence" value="ECO:0007669"/>
    <property type="project" value="InterPro"/>
</dbReference>
<dbReference type="InterPro" id="IPR000960">
    <property type="entry name" value="Flavin_mOase"/>
</dbReference>
<dbReference type="Pfam" id="PF13450">
    <property type="entry name" value="NAD_binding_8"/>
    <property type="match status" value="1"/>
</dbReference>
<evidence type="ECO:0000313" key="8">
    <source>
        <dbReference type="Proteomes" id="UP001270362"/>
    </source>
</evidence>
<feature type="compositionally biased region" description="Polar residues" evidence="6">
    <location>
        <begin position="107"/>
        <end position="120"/>
    </location>
</feature>
<evidence type="ECO:0000256" key="6">
    <source>
        <dbReference type="SAM" id="MobiDB-lite"/>
    </source>
</evidence>
<organism evidence="7 8">
    <name type="scientific">Podospora appendiculata</name>
    <dbReference type="NCBI Taxonomy" id="314037"/>
    <lineage>
        <taxon>Eukaryota</taxon>
        <taxon>Fungi</taxon>
        <taxon>Dikarya</taxon>
        <taxon>Ascomycota</taxon>
        <taxon>Pezizomycotina</taxon>
        <taxon>Sordariomycetes</taxon>
        <taxon>Sordariomycetidae</taxon>
        <taxon>Sordariales</taxon>
        <taxon>Podosporaceae</taxon>
        <taxon>Podospora</taxon>
    </lineage>
</organism>